<dbReference type="InterPro" id="IPR044788">
    <property type="entry name" value="X8_dom_prot"/>
</dbReference>
<dbReference type="Pfam" id="PF07983">
    <property type="entry name" value="X8"/>
    <property type="match status" value="1"/>
</dbReference>
<evidence type="ECO:0000256" key="1">
    <source>
        <dbReference type="ARBA" id="ARBA00004609"/>
    </source>
</evidence>
<organism evidence="10 11">
    <name type="scientific">Ceratopteris richardii</name>
    <name type="common">Triangle waterfern</name>
    <dbReference type="NCBI Taxonomy" id="49495"/>
    <lineage>
        <taxon>Eukaryota</taxon>
        <taxon>Viridiplantae</taxon>
        <taxon>Streptophyta</taxon>
        <taxon>Embryophyta</taxon>
        <taxon>Tracheophyta</taxon>
        <taxon>Polypodiopsida</taxon>
        <taxon>Polypodiidae</taxon>
        <taxon>Polypodiales</taxon>
        <taxon>Pteridineae</taxon>
        <taxon>Pteridaceae</taxon>
        <taxon>Parkerioideae</taxon>
        <taxon>Ceratopteris</taxon>
    </lineage>
</organism>
<dbReference type="GO" id="GO:0098552">
    <property type="term" value="C:side of membrane"/>
    <property type="evidence" value="ECO:0007669"/>
    <property type="project" value="UniProtKB-KW"/>
</dbReference>
<accession>A0A8T2RGE2</accession>
<dbReference type="AlphaFoldDB" id="A0A8T2RGE2"/>
<dbReference type="Proteomes" id="UP000825935">
    <property type="component" value="Chromosome 27"/>
</dbReference>
<dbReference type="GO" id="GO:0009506">
    <property type="term" value="C:plasmodesma"/>
    <property type="evidence" value="ECO:0007669"/>
    <property type="project" value="UniProtKB-ARBA"/>
</dbReference>
<keyword evidence="6" id="KW-1015">Disulfide bond</keyword>
<keyword evidence="11" id="KW-1185">Reference proteome</keyword>
<keyword evidence="7" id="KW-0325">Glycoprotein</keyword>
<name>A0A8T2RGE2_CERRI</name>
<dbReference type="OMA" id="CVCESDA"/>
<dbReference type="EMBL" id="CM035432">
    <property type="protein sequence ID" value="KAH7294678.1"/>
    <property type="molecule type" value="Genomic_DNA"/>
</dbReference>
<dbReference type="PANTHER" id="PTHR31044:SF52">
    <property type="entry name" value="OS01G0631500 PROTEIN"/>
    <property type="match status" value="1"/>
</dbReference>
<dbReference type="PANTHER" id="PTHR31044">
    <property type="entry name" value="BETA-1,3 GLUCANASE"/>
    <property type="match status" value="1"/>
</dbReference>
<dbReference type="Gene3D" id="1.20.58.1040">
    <property type="match status" value="1"/>
</dbReference>
<feature type="signal peptide" evidence="8">
    <location>
        <begin position="1"/>
        <end position="27"/>
    </location>
</feature>
<evidence type="ECO:0000313" key="11">
    <source>
        <dbReference type="Proteomes" id="UP000825935"/>
    </source>
</evidence>
<feature type="chain" id="PRO_5035762749" description="X8 domain-containing protein" evidence="8">
    <location>
        <begin position="28"/>
        <end position="208"/>
    </location>
</feature>
<evidence type="ECO:0000256" key="7">
    <source>
        <dbReference type="ARBA" id="ARBA00023180"/>
    </source>
</evidence>
<evidence type="ECO:0000256" key="4">
    <source>
        <dbReference type="ARBA" id="ARBA00022729"/>
    </source>
</evidence>
<comment type="caution">
    <text evidence="10">The sequence shown here is derived from an EMBL/GenBank/DDBJ whole genome shotgun (WGS) entry which is preliminary data.</text>
</comment>
<keyword evidence="3" id="KW-0449">Lipoprotein</keyword>
<evidence type="ECO:0000259" key="9">
    <source>
        <dbReference type="SMART" id="SM00768"/>
    </source>
</evidence>
<reference evidence="10 11" key="1">
    <citation type="submission" date="2021-08" db="EMBL/GenBank/DDBJ databases">
        <title>WGS assembly of Ceratopteris richardii.</title>
        <authorList>
            <person name="Marchant D.B."/>
            <person name="Chen G."/>
            <person name="Jenkins J."/>
            <person name="Shu S."/>
            <person name="Leebens-Mack J."/>
            <person name="Grimwood J."/>
            <person name="Schmutz J."/>
            <person name="Soltis P."/>
            <person name="Soltis D."/>
            <person name="Chen Z.-H."/>
        </authorList>
    </citation>
    <scope>NUCLEOTIDE SEQUENCE [LARGE SCALE GENOMIC DNA]</scope>
    <source>
        <strain evidence="10">Whitten #5841</strain>
        <tissue evidence="10">Leaf</tissue>
    </source>
</reference>
<feature type="domain" description="X8" evidence="9">
    <location>
        <begin position="55"/>
        <end position="145"/>
    </location>
</feature>
<keyword evidence="5" id="KW-0472">Membrane</keyword>
<evidence type="ECO:0000256" key="3">
    <source>
        <dbReference type="ARBA" id="ARBA00022622"/>
    </source>
</evidence>
<evidence type="ECO:0000256" key="6">
    <source>
        <dbReference type="ARBA" id="ARBA00023157"/>
    </source>
</evidence>
<keyword evidence="4 8" id="KW-0732">Signal</keyword>
<dbReference type="SMART" id="SM00768">
    <property type="entry name" value="X8"/>
    <property type="match status" value="1"/>
</dbReference>
<dbReference type="GO" id="GO:0005886">
    <property type="term" value="C:plasma membrane"/>
    <property type="evidence" value="ECO:0007669"/>
    <property type="project" value="UniProtKB-SubCell"/>
</dbReference>
<dbReference type="OrthoDB" id="1073427at2759"/>
<keyword evidence="3" id="KW-0336">GPI-anchor</keyword>
<sequence>MANAGRQVVLKLFCSVFLLLFEAGVQGRRLGGYDMWGERGRMMEVVHERRLQSSPYCVARQDADQTKLQDALDWACGPQGPSGGGVDCSAILQTGSCYNPDTLFNHASYAFNYYYVKENGAPNTCDFGGVAMTTSTDPSQGSCVYPSLSTGVSSPSSNFSSPSPFGGSNNTFNITPTTGTNAGVLGPSLKWSHVCGFLLPMLWLVYLF</sequence>
<comment type="subcellular location">
    <subcellularLocation>
        <location evidence="1">Cell membrane</location>
        <topology evidence="1">Lipid-anchor</topology>
        <topology evidence="1">GPI-anchor</topology>
    </subcellularLocation>
</comment>
<evidence type="ECO:0000256" key="5">
    <source>
        <dbReference type="ARBA" id="ARBA00023136"/>
    </source>
</evidence>
<evidence type="ECO:0000256" key="8">
    <source>
        <dbReference type="SAM" id="SignalP"/>
    </source>
</evidence>
<protein>
    <recommendedName>
        <fullName evidence="9">X8 domain-containing protein</fullName>
    </recommendedName>
</protein>
<keyword evidence="2" id="KW-1003">Cell membrane</keyword>
<proteinExistence type="predicted"/>
<dbReference type="InterPro" id="IPR012946">
    <property type="entry name" value="X8"/>
</dbReference>
<evidence type="ECO:0000313" key="10">
    <source>
        <dbReference type="EMBL" id="KAH7294678.1"/>
    </source>
</evidence>
<dbReference type="FunFam" id="1.20.58.1040:FF:000001">
    <property type="entry name" value="Glucan endo-1,3-beta-glucosidase 4"/>
    <property type="match status" value="1"/>
</dbReference>
<gene>
    <name evidence="10" type="ORF">KP509_27G013100</name>
</gene>
<evidence type="ECO:0000256" key="2">
    <source>
        <dbReference type="ARBA" id="ARBA00022475"/>
    </source>
</evidence>